<keyword evidence="12 14" id="KW-0539">Nucleus</keyword>
<accession>A0A6G1H897</accession>
<feature type="region of interest" description="Disordered" evidence="15">
    <location>
        <begin position="79"/>
        <end position="110"/>
    </location>
</feature>
<keyword evidence="8 14" id="KW-0862">Zinc</keyword>
<dbReference type="InterPro" id="IPR004600">
    <property type="entry name" value="TFIIH_Tfb4/GTF2H3"/>
</dbReference>
<reference evidence="16" key="1">
    <citation type="journal article" date="2020" name="Stud. Mycol.">
        <title>101 Dothideomycetes genomes: a test case for predicting lifestyles and emergence of pathogens.</title>
        <authorList>
            <person name="Haridas S."/>
            <person name="Albert R."/>
            <person name="Binder M."/>
            <person name="Bloem J."/>
            <person name="Labutti K."/>
            <person name="Salamov A."/>
            <person name="Andreopoulos B."/>
            <person name="Baker S."/>
            <person name="Barry K."/>
            <person name="Bills G."/>
            <person name="Bluhm B."/>
            <person name="Cannon C."/>
            <person name="Castanera R."/>
            <person name="Culley D."/>
            <person name="Daum C."/>
            <person name="Ezra D."/>
            <person name="Gonzalez J."/>
            <person name="Henrissat B."/>
            <person name="Kuo A."/>
            <person name="Liang C."/>
            <person name="Lipzen A."/>
            <person name="Lutzoni F."/>
            <person name="Magnuson J."/>
            <person name="Mondo S."/>
            <person name="Nolan M."/>
            <person name="Ohm R."/>
            <person name="Pangilinan J."/>
            <person name="Park H.-J."/>
            <person name="Ramirez L."/>
            <person name="Alfaro M."/>
            <person name="Sun H."/>
            <person name="Tritt A."/>
            <person name="Yoshinaga Y."/>
            <person name="Zwiers L.-H."/>
            <person name="Turgeon B."/>
            <person name="Goodwin S."/>
            <person name="Spatafora J."/>
            <person name="Crous P."/>
            <person name="Grigoriev I."/>
        </authorList>
    </citation>
    <scope>NUCLEOTIDE SEQUENCE</scope>
    <source>
        <strain evidence="16">CBS 113979</strain>
    </source>
</reference>
<evidence type="ECO:0000256" key="12">
    <source>
        <dbReference type="ARBA" id="ARBA00023242"/>
    </source>
</evidence>
<evidence type="ECO:0000256" key="1">
    <source>
        <dbReference type="ARBA" id="ARBA00002817"/>
    </source>
</evidence>
<comment type="subunit">
    <text evidence="14">Component of the 7-subunit TFIIH core complex composed of XPB/SSL2, XPD/RAD3, SSL1, TFB1, TFB2, TFB4 and TFB5, which is active in NER. The core complex associates with the 3-subunit CTD-kinase module TFIIK composed of CCL1, KIN28 and TFB3 to form the 10-subunit holoenzyme (holo-TFIIH) active in transcription.</text>
</comment>
<evidence type="ECO:0000256" key="10">
    <source>
        <dbReference type="ARBA" id="ARBA00023163"/>
    </source>
</evidence>
<keyword evidence="6 14" id="KW-0227">DNA damage</keyword>
<evidence type="ECO:0000313" key="16">
    <source>
        <dbReference type="EMBL" id="KAF1989284.1"/>
    </source>
</evidence>
<keyword evidence="7 14" id="KW-0863">Zinc-finger</keyword>
<evidence type="ECO:0000256" key="4">
    <source>
        <dbReference type="ARBA" id="ARBA00021280"/>
    </source>
</evidence>
<evidence type="ECO:0000256" key="14">
    <source>
        <dbReference type="RuleBase" id="RU368090"/>
    </source>
</evidence>
<evidence type="ECO:0000256" key="5">
    <source>
        <dbReference type="ARBA" id="ARBA00022723"/>
    </source>
</evidence>
<dbReference type="PANTHER" id="PTHR12831:SF0">
    <property type="entry name" value="GENERAL TRANSCRIPTION FACTOR IIH SUBUNIT 3"/>
    <property type="match status" value="1"/>
</dbReference>
<dbReference type="PANTHER" id="PTHR12831">
    <property type="entry name" value="TRANSCRIPTION INITIATION FACTOR IIH TFIIH , POLYPEPTIDE 3-RELATED"/>
    <property type="match status" value="1"/>
</dbReference>
<sequence length="431" mass="45664">MDAIDGNEHIELTRSAPPPSLLTIILDTNPHAWNLLSPVLSLHAAVANIQIFINAHLAINHANRVAVLASHHDRATWLYPTPNAHGKNHPHDSAQSNGSTNEDSDEDEDVTANANKYRPFAVVEAALLANLEGLFDSTTEDSLSEHKTTQIAGALTTALSYTAKQILLASPTATLEVSSGGNSNAVSSVLPDGNSAHAQATGVGEPDTELTSRILIVSVSGDLASQYIPVMNAIFAAQRLRIPIDVLKLAGDTVFLQQACDATGGIYMNPSGDKTNQKSEDVEMTDIGDGNGHANGAPPSHLQGNPQGLLQYLMLAYLPDPFICRMLIPPTTSFVDFRSACFCHRRVIDIGYVCSVCLSIFCDEGMALLAGEGGEGRCLTCGTRLSLVEGLGREPVVVPRRRRKKRREREGGTPGTGTGSAAGTPVPVPGV</sequence>
<evidence type="ECO:0000256" key="7">
    <source>
        <dbReference type="ARBA" id="ARBA00022771"/>
    </source>
</evidence>
<dbReference type="Proteomes" id="UP000800041">
    <property type="component" value="Unassembled WGS sequence"/>
</dbReference>
<keyword evidence="10 14" id="KW-0804">Transcription</keyword>
<organism evidence="16 17">
    <name type="scientific">Aulographum hederae CBS 113979</name>
    <dbReference type="NCBI Taxonomy" id="1176131"/>
    <lineage>
        <taxon>Eukaryota</taxon>
        <taxon>Fungi</taxon>
        <taxon>Dikarya</taxon>
        <taxon>Ascomycota</taxon>
        <taxon>Pezizomycotina</taxon>
        <taxon>Dothideomycetes</taxon>
        <taxon>Pleosporomycetidae</taxon>
        <taxon>Aulographales</taxon>
        <taxon>Aulographaceae</taxon>
    </lineage>
</organism>
<evidence type="ECO:0000256" key="9">
    <source>
        <dbReference type="ARBA" id="ARBA00023015"/>
    </source>
</evidence>
<evidence type="ECO:0000256" key="11">
    <source>
        <dbReference type="ARBA" id="ARBA00023204"/>
    </source>
</evidence>
<keyword evidence="5 14" id="KW-0479">Metal-binding</keyword>
<feature type="region of interest" description="Disordered" evidence="15">
    <location>
        <begin position="399"/>
        <end position="431"/>
    </location>
</feature>
<evidence type="ECO:0000256" key="8">
    <source>
        <dbReference type="ARBA" id="ARBA00022833"/>
    </source>
</evidence>
<keyword evidence="9 14" id="KW-0805">Transcription regulation</keyword>
<dbReference type="GO" id="GO:0000439">
    <property type="term" value="C:transcription factor TFIIH core complex"/>
    <property type="evidence" value="ECO:0007669"/>
    <property type="project" value="UniProtKB-UniRule"/>
</dbReference>
<dbReference type="GO" id="GO:0005675">
    <property type="term" value="C:transcription factor TFIIH holo complex"/>
    <property type="evidence" value="ECO:0007669"/>
    <property type="project" value="UniProtKB-UniRule"/>
</dbReference>
<evidence type="ECO:0000256" key="15">
    <source>
        <dbReference type="SAM" id="MobiDB-lite"/>
    </source>
</evidence>
<dbReference type="GO" id="GO:0008270">
    <property type="term" value="F:zinc ion binding"/>
    <property type="evidence" value="ECO:0007669"/>
    <property type="project" value="UniProtKB-KW"/>
</dbReference>
<dbReference type="GO" id="GO:0006289">
    <property type="term" value="P:nucleotide-excision repair"/>
    <property type="evidence" value="ECO:0007669"/>
    <property type="project" value="UniProtKB-UniRule"/>
</dbReference>
<dbReference type="GO" id="GO:0006355">
    <property type="term" value="P:regulation of DNA-templated transcription"/>
    <property type="evidence" value="ECO:0007669"/>
    <property type="project" value="InterPro"/>
</dbReference>
<dbReference type="OrthoDB" id="17307at2759"/>
<comment type="subcellular location">
    <subcellularLocation>
        <location evidence="2 14">Nucleus</location>
    </subcellularLocation>
</comment>
<evidence type="ECO:0000313" key="17">
    <source>
        <dbReference type="Proteomes" id="UP000800041"/>
    </source>
</evidence>
<name>A0A6G1H897_9PEZI</name>
<dbReference type="Pfam" id="PF03850">
    <property type="entry name" value="Tfb4"/>
    <property type="match status" value="2"/>
</dbReference>
<dbReference type="EMBL" id="ML977145">
    <property type="protein sequence ID" value="KAF1989284.1"/>
    <property type="molecule type" value="Genomic_DNA"/>
</dbReference>
<gene>
    <name evidence="16" type="ORF">K402DRAFT_401953</name>
</gene>
<keyword evidence="11 14" id="KW-0234">DNA repair</keyword>
<evidence type="ECO:0000256" key="3">
    <source>
        <dbReference type="ARBA" id="ARBA00005273"/>
    </source>
</evidence>
<proteinExistence type="inferred from homology"/>
<evidence type="ECO:0000256" key="13">
    <source>
        <dbReference type="ARBA" id="ARBA00033341"/>
    </source>
</evidence>
<comment type="function">
    <text evidence="1 14">Component of the general transcription and DNA repair factor IIH (TFIIH) core complex, which is involved in general and transcription-coupled nucleotide excision repair (NER) of damaged DNA and, when complexed to TFIIK, in RNA transcription by RNA polymerase II. In NER, TFIIH acts by opening DNA around the lesion to allow the excision of the damaged oligonucleotide and its replacement by a new DNA fragment. In transcription, TFIIH has an essential role in transcription initiation. When the pre-initiation complex (PIC) has been established, TFIIH is required for promoter opening and promoter escape. Phosphorylation of the C-terminal tail (CTD) of the largest subunit of RNA polymerase II by the kinase module TFIIK controls the initiation of transcription.</text>
</comment>
<evidence type="ECO:0000256" key="6">
    <source>
        <dbReference type="ARBA" id="ARBA00022763"/>
    </source>
</evidence>
<evidence type="ECO:0000256" key="2">
    <source>
        <dbReference type="ARBA" id="ARBA00004123"/>
    </source>
</evidence>
<dbReference type="Gene3D" id="3.40.50.410">
    <property type="entry name" value="von Willebrand factor, type A domain"/>
    <property type="match status" value="1"/>
</dbReference>
<comment type="similarity">
    <text evidence="3 14">Belongs to the TFB4 family.</text>
</comment>
<dbReference type="AlphaFoldDB" id="A0A6G1H897"/>
<dbReference type="InterPro" id="IPR036465">
    <property type="entry name" value="vWFA_dom_sf"/>
</dbReference>
<protein>
    <recommendedName>
        <fullName evidence="4 14">General transcription and DNA repair factor IIH subunit TFB4</fullName>
        <shortName evidence="14">TFIIH subunit TFB4</shortName>
    </recommendedName>
    <alternativeName>
        <fullName evidence="13 14">RNA polymerase II transcription factor B subunit 4</fullName>
    </alternativeName>
</protein>
<keyword evidence="17" id="KW-1185">Reference proteome</keyword>